<dbReference type="InterPro" id="IPR023214">
    <property type="entry name" value="HAD_sf"/>
</dbReference>
<keyword evidence="2" id="KW-1185">Reference proteome</keyword>
<accession>A0ABT3ITH2</accession>
<dbReference type="RefSeq" id="WP_264734085.1">
    <property type="nucleotide sequence ID" value="NZ_JAPDNR010000001.1"/>
</dbReference>
<dbReference type="Gene3D" id="3.40.50.1000">
    <property type="entry name" value="HAD superfamily/HAD-like"/>
    <property type="match status" value="1"/>
</dbReference>
<dbReference type="SUPFAM" id="SSF56784">
    <property type="entry name" value="HAD-like"/>
    <property type="match status" value="1"/>
</dbReference>
<dbReference type="Proteomes" id="UP001207742">
    <property type="component" value="Unassembled WGS sequence"/>
</dbReference>
<dbReference type="EMBL" id="JAPDNS010000002">
    <property type="protein sequence ID" value="MCW3487275.1"/>
    <property type="molecule type" value="Genomic_DNA"/>
</dbReference>
<dbReference type="InterPro" id="IPR036412">
    <property type="entry name" value="HAD-like_sf"/>
</dbReference>
<evidence type="ECO:0000313" key="1">
    <source>
        <dbReference type="EMBL" id="MCW3487275.1"/>
    </source>
</evidence>
<comment type="caution">
    <text evidence="1">The sequence shown here is derived from an EMBL/GenBank/DDBJ whole genome shotgun (WGS) entry which is preliminary data.</text>
</comment>
<gene>
    <name evidence="1" type="ORF">OL497_25480</name>
</gene>
<sequence>MDYDYLIINVSRTLFCFGENTGKTLIKPFRILRHKAWYDYVQQKSSLDEMLSVLAADLQKTEAEVLTVIQRMCDAAVPDPEVWEKINQFKTCGKQVIGIITTGQREHTAIVAKSGLDMTVFSQLFYLSAFTYDIPYPDFLGEIRSKLPIVPGKAVFVDREKEAVCNGCIHGIHTVLLEDHAPVLTEITPGNLIQHGIDNYLDTSFPLHYKHTHIKYEDNDEGPVIREWYAPILLWSLLPDVVPAVVERELQELGISHHRINFFEDQEDILTFNMLPFDIDTSSVFLGTMLDKGVIPVATGEEELDRILRNVNRSGILLLYFDQNRPRIEPVGIINCMYVAYLLNRERHPVVRQNEAFAAKVFAGKGWENGTYFYPSPEFFLLIVFRFVRRFEDRAAATWLHGLREGVQARIGLPGNPLELAIRIIISKWLEIKNTADVNSLLRLRTERAGFQWPDSPLYSLPSMRGYMFNPVFDAALIKAALA</sequence>
<organism evidence="1 2">
    <name type="scientific">Chitinophaga nivalis</name>
    <dbReference type="NCBI Taxonomy" id="2991709"/>
    <lineage>
        <taxon>Bacteria</taxon>
        <taxon>Pseudomonadati</taxon>
        <taxon>Bacteroidota</taxon>
        <taxon>Chitinophagia</taxon>
        <taxon>Chitinophagales</taxon>
        <taxon>Chitinophagaceae</taxon>
        <taxon>Chitinophaga</taxon>
    </lineage>
</organism>
<name>A0ABT3ITH2_9BACT</name>
<proteinExistence type="predicted"/>
<reference evidence="1 2" key="1">
    <citation type="submission" date="2022-10" db="EMBL/GenBank/DDBJ databases">
        <title>Chitinophaga nivalis PC15 sp. nov., isolated from Pyeongchang county, South Korea.</title>
        <authorList>
            <person name="Trinh H.N."/>
        </authorList>
    </citation>
    <scope>NUCLEOTIDE SEQUENCE [LARGE SCALE GENOMIC DNA]</scope>
    <source>
        <strain evidence="1 2">PC14</strain>
    </source>
</reference>
<evidence type="ECO:0000313" key="2">
    <source>
        <dbReference type="Proteomes" id="UP001207742"/>
    </source>
</evidence>
<protein>
    <submittedName>
        <fullName evidence="1">Uncharacterized protein</fullName>
    </submittedName>
</protein>